<dbReference type="InterPro" id="IPR036374">
    <property type="entry name" value="OxRdtase_Mopterin-bd_sf"/>
</dbReference>
<dbReference type="HOGENOM" id="CLU_045520_2_0_0"/>
<evidence type="ECO:0000313" key="2">
    <source>
        <dbReference type="EMBL" id="ACO32662.1"/>
    </source>
</evidence>
<evidence type="ECO:0000313" key="3">
    <source>
        <dbReference type="Proteomes" id="UP000002207"/>
    </source>
</evidence>
<dbReference type="eggNOG" id="COG2041">
    <property type="taxonomic scope" value="Bacteria"/>
</dbReference>
<gene>
    <name evidence="2" type="ordered locus">ACP_2091</name>
</gene>
<dbReference type="EMBL" id="CP001472">
    <property type="protein sequence ID" value="ACO32662.1"/>
    <property type="molecule type" value="Genomic_DNA"/>
</dbReference>
<sequence length="252" mass="27623">MSRMNRRKFLTAGVAATAGVGGLALAGKLADRFGLIPPDAGTLYGPGETLSYATQRLFERNALAREFSPSQITRPPFRNEIAPALTPEYFQMERNGFRDWRLKVDGLVAEPASFSVSDIRALPARSQVTMLSCEEGWSYIGEWTGAPLSHLLKAVGVKPEARYVVYRSFQGQWDWDSIDMYEAMHPQTLIAYGINGSDMTPLTGAPLRLRLPRQIGYKSVEFLSQITVVSSLKGYGKGSGAADGGYAWFAGI</sequence>
<reference evidence="2 3" key="1">
    <citation type="journal article" date="2009" name="Appl. Environ. Microbiol.">
        <title>Three genomes from the phylum Acidobacteria provide insight into the lifestyles of these microorganisms in soils.</title>
        <authorList>
            <person name="Ward N.L."/>
            <person name="Challacombe J.F."/>
            <person name="Janssen P.H."/>
            <person name="Henrissat B."/>
            <person name="Coutinho P.M."/>
            <person name="Wu M."/>
            <person name="Xie G."/>
            <person name="Haft D.H."/>
            <person name="Sait M."/>
            <person name="Badger J."/>
            <person name="Barabote R.D."/>
            <person name="Bradley B."/>
            <person name="Brettin T.S."/>
            <person name="Brinkac L.M."/>
            <person name="Bruce D."/>
            <person name="Creasy T."/>
            <person name="Daugherty S.C."/>
            <person name="Davidsen T.M."/>
            <person name="DeBoy R.T."/>
            <person name="Detter J.C."/>
            <person name="Dodson R.J."/>
            <person name="Durkin A.S."/>
            <person name="Ganapathy A."/>
            <person name="Gwinn-Giglio M."/>
            <person name="Han C.S."/>
            <person name="Khouri H."/>
            <person name="Kiss H."/>
            <person name="Kothari S.P."/>
            <person name="Madupu R."/>
            <person name="Nelson K.E."/>
            <person name="Nelson W.C."/>
            <person name="Paulsen I."/>
            <person name="Penn K."/>
            <person name="Ren Q."/>
            <person name="Rosovitz M.J."/>
            <person name="Selengut J.D."/>
            <person name="Shrivastava S."/>
            <person name="Sullivan S.A."/>
            <person name="Tapia R."/>
            <person name="Thompson L.S."/>
            <person name="Watkins K.L."/>
            <person name="Yang Q."/>
            <person name="Yu C."/>
            <person name="Zafar N."/>
            <person name="Zhou L."/>
            <person name="Kuske C.R."/>
        </authorList>
    </citation>
    <scope>NUCLEOTIDE SEQUENCE [LARGE SCALE GENOMIC DNA]</scope>
    <source>
        <strain evidence="3">ATCC 51196 / DSM 11244 / BCRC 80197 / JCM 7670 / NBRC 15755 / NCIMB 13165 / 161</strain>
    </source>
</reference>
<accession>C1F928</accession>
<dbReference type="PANTHER" id="PTHR43032">
    <property type="entry name" value="PROTEIN-METHIONINE-SULFOXIDE REDUCTASE"/>
    <property type="match status" value="1"/>
</dbReference>
<dbReference type="PROSITE" id="PS51318">
    <property type="entry name" value="TAT"/>
    <property type="match status" value="1"/>
</dbReference>
<name>C1F928_ACIC5</name>
<dbReference type="SUPFAM" id="SSF56524">
    <property type="entry name" value="Oxidoreductase molybdopterin-binding domain"/>
    <property type="match status" value="1"/>
</dbReference>
<dbReference type="Gene3D" id="3.90.420.10">
    <property type="entry name" value="Oxidoreductase, molybdopterin-binding domain"/>
    <property type="match status" value="1"/>
</dbReference>
<dbReference type="OrthoDB" id="9778777at2"/>
<proteinExistence type="predicted"/>
<dbReference type="STRING" id="240015.ACP_2091"/>
<dbReference type="KEGG" id="aca:ACP_2091"/>
<dbReference type="Proteomes" id="UP000002207">
    <property type="component" value="Chromosome"/>
</dbReference>
<keyword evidence="3" id="KW-1185">Reference proteome</keyword>
<evidence type="ECO:0000259" key="1">
    <source>
        <dbReference type="Pfam" id="PF00174"/>
    </source>
</evidence>
<organism evidence="2 3">
    <name type="scientific">Acidobacterium capsulatum (strain ATCC 51196 / DSM 11244 / BCRC 80197 / JCM 7670 / NBRC 15755 / NCIMB 13165 / 161)</name>
    <dbReference type="NCBI Taxonomy" id="240015"/>
    <lineage>
        <taxon>Bacteria</taxon>
        <taxon>Pseudomonadati</taxon>
        <taxon>Acidobacteriota</taxon>
        <taxon>Terriglobia</taxon>
        <taxon>Terriglobales</taxon>
        <taxon>Acidobacteriaceae</taxon>
        <taxon>Acidobacterium</taxon>
    </lineage>
</organism>
<protein>
    <submittedName>
        <fullName evidence="2">Oxidoreductase, molybdopterin-binding</fullName>
    </submittedName>
</protein>
<dbReference type="RefSeq" id="WP_015897192.1">
    <property type="nucleotide sequence ID" value="NC_012483.1"/>
</dbReference>
<dbReference type="Pfam" id="PF00174">
    <property type="entry name" value="Oxidored_molyb"/>
    <property type="match status" value="1"/>
</dbReference>
<dbReference type="AlphaFoldDB" id="C1F928"/>
<dbReference type="InterPro" id="IPR006311">
    <property type="entry name" value="TAT_signal"/>
</dbReference>
<dbReference type="InParanoid" id="C1F928"/>
<dbReference type="InterPro" id="IPR000572">
    <property type="entry name" value="OxRdtase_Mopterin-bd_dom"/>
</dbReference>
<feature type="domain" description="Oxidoreductase molybdopterin-binding" evidence="1">
    <location>
        <begin position="98"/>
        <end position="230"/>
    </location>
</feature>